<dbReference type="EMBL" id="LGUF01000007">
    <property type="protein sequence ID" value="KON86177.1"/>
    <property type="molecule type" value="Genomic_DNA"/>
</dbReference>
<dbReference type="SUPFAM" id="SSF53335">
    <property type="entry name" value="S-adenosyl-L-methionine-dependent methyltransferases"/>
    <property type="match status" value="1"/>
</dbReference>
<dbReference type="STRING" id="1459.AF332_04620"/>
<comment type="caution">
    <text evidence="1">The sequence shown here is derived from an EMBL/GenBank/DDBJ whole genome shotgun (WGS) entry which is preliminary data.</text>
</comment>
<name>A0A0M0G9F7_SPOGL</name>
<dbReference type="PATRIC" id="fig|1459.3.peg.960"/>
<evidence type="ECO:0000313" key="2">
    <source>
        <dbReference type="Proteomes" id="UP000037109"/>
    </source>
</evidence>
<organism evidence="1 2">
    <name type="scientific">Sporosarcina globispora</name>
    <name type="common">Bacillus globisporus</name>
    <dbReference type="NCBI Taxonomy" id="1459"/>
    <lineage>
        <taxon>Bacteria</taxon>
        <taxon>Bacillati</taxon>
        <taxon>Bacillota</taxon>
        <taxon>Bacilli</taxon>
        <taxon>Bacillales</taxon>
        <taxon>Caryophanaceae</taxon>
        <taxon>Sporosarcina</taxon>
    </lineage>
</organism>
<dbReference type="Proteomes" id="UP000037109">
    <property type="component" value="Unassembled WGS sequence"/>
</dbReference>
<dbReference type="AlphaFoldDB" id="A0A0M0G9F7"/>
<dbReference type="RefSeq" id="WP_053433529.1">
    <property type="nucleotide sequence ID" value="NZ_LGUF01000007.1"/>
</dbReference>
<dbReference type="InterPro" id="IPR029063">
    <property type="entry name" value="SAM-dependent_MTases_sf"/>
</dbReference>
<evidence type="ECO:0008006" key="3">
    <source>
        <dbReference type="Google" id="ProtNLM"/>
    </source>
</evidence>
<reference evidence="2" key="1">
    <citation type="submission" date="2015-07" db="EMBL/GenBank/DDBJ databases">
        <title>Fjat-10036 dsm4.</title>
        <authorList>
            <person name="Liu B."/>
            <person name="Wang J."/>
            <person name="Zhu Y."/>
            <person name="Liu G."/>
            <person name="Chen Q."/>
            <person name="Chen Z."/>
            <person name="Lan J."/>
            <person name="Che J."/>
            <person name="Ge C."/>
            <person name="Shi H."/>
            <person name="Pan Z."/>
            <person name="Liu X."/>
        </authorList>
    </citation>
    <scope>NUCLEOTIDE SEQUENCE [LARGE SCALE GENOMIC DNA]</scope>
    <source>
        <strain evidence="2">DSM 4</strain>
    </source>
</reference>
<dbReference type="OrthoDB" id="9810122at2"/>
<keyword evidence="2" id="KW-1185">Reference proteome</keyword>
<evidence type="ECO:0000313" key="1">
    <source>
        <dbReference type="EMBL" id="KON86177.1"/>
    </source>
</evidence>
<accession>A0A0M0G9F7</accession>
<sequence length="237" mass="27105">MRDSINSYEKKVRSQNGEDGIIEELFFRIGTTNKYFVEFGVQDGSECNTAYLSLFNNWSGLMIEGNKKNYKRLKANFSNHKFVKTVHQFVTKDNISSIFKHNYVPAEFDLLSIDIDGNDYWVWNALLEYKPRIVVIEYNASYPPPQKMVIPYNPNFVWDGTSYYGASLTSLSELAKKLGYALLGTDLRGVNAFFIRKDLVALSGFQELTPEQGYHLPSYNNGPLGGHPWRDGPILEI</sequence>
<protein>
    <recommendedName>
        <fullName evidence="3">Methyltransferase FkbM domain-containing protein</fullName>
    </recommendedName>
</protein>
<gene>
    <name evidence="1" type="ORF">AF332_04620</name>
</gene>
<proteinExistence type="predicted"/>